<dbReference type="EMBL" id="BAAAZY010000014">
    <property type="protein sequence ID" value="GAA4072938.1"/>
    <property type="molecule type" value="Genomic_DNA"/>
</dbReference>
<keyword evidence="3" id="KW-1185">Reference proteome</keyword>
<sequence length="270" mass="28669">MVAGADGLRVDDGVLFLRDERLDDLRPRQGTLDVGLGAREGGPGISRADMDLVTELGELRDRGPSAATRTENSDFRGFLRFCTFMTSAAIARVLRLLSLLQTRRGWSGADLEEELRAQGLAARRWQPPSARAIATGSAPPRSRCSPSSGLPGPVSTHATAVLGQGFDVPVQPWAWGELSGGRAAFTGAGSEGCGLSAPHSLVGGLDVAIAGYRRRQEPGRTNAGQSTGSQPACHTGRRQPRREGTFSRSHRSHEEGRDPPPEPSADQIDA</sequence>
<comment type="caution">
    <text evidence="2">The sequence shown here is derived from an EMBL/GenBank/DDBJ whole genome shotgun (WGS) entry which is preliminary data.</text>
</comment>
<accession>A0ABP7VRT7</accession>
<evidence type="ECO:0000256" key="1">
    <source>
        <dbReference type="SAM" id="MobiDB-lite"/>
    </source>
</evidence>
<organism evidence="2 3">
    <name type="scientific">Streptomyces shaanxiensis</name>
    <dbReference type="NCBI Taxonomy" id="653357"/>
    <lineage>
        <taxon>Bacteria</taxon>
        <taxon>Bacillati</taxon>
        <taxon>Actinomycetota</taxon>
        <taxon>Actinomycetes</taxon>
        <taxon>Kitasatosporales</taxon>
        <taxon>Streptomycetaceae</taxon>
        <taxon>Streptomyces</taxon>
    </lineage>
</organism>
<evidence type="ECO:0000313" key="3">
    <source>
        <dbReference type="Proteomes" id="UP001499984"/>
    </source>
</evidence>
<evidence type="ECO:0000313" key="2">
    <source>
        <dbReference type="EMBL" id="GAA4072938.1"/>
    </source>
</evidence>
<feature type="region of interest" description="Disordered" evidence="1">
    <location>
        <begin position="217"/>
        <end position="270"/>
    </location>
</feature>
<dbReference type="Proteomes" id="UP001499984">
    <property type="component" value="Unassembled WGS sequence"/>
</dbReference>
<feature type="compositionally biased region" description="Polar residues" evidence="1">
    <location>
        <begin position="222"/>
        <end position="232"/>
    </location>
</feature>
<feature type="region of interest" description="Disordered" evidence="1">
    <location>
        <begin position="121"/>
        <end position="156"/>
    </location>
</feature>
<feature type="compositionally biased region" description="Low complexity" evidence="1">
    <location>
        <begin position="136"/>
        <end position="153"/>
    </location>
</feature>
<protein>
    <submittedName>
        <fullName evidence="2">Uncharacterized protein</fullName>
    </submittedName>
</protein>
<reference evidence="3" key="1">
    <citation type="journal article" date="2019" name="Int. J. Syst. Evol. Microbiol.">
        <title>The Global Catalogue of Microorganisms (GCM) 10K type strain sequencing project: providing services to taxonomists for standard genome sequencing and annotation.</title>
        <authorList>
            <consortium name="The Broad Institute Genomics Platform"/>
            <consortium name="The Broad Institute Genome Sequencing Center for Infectious Disease"/>
            <person name="Wu L."/>
            <person name="Ma J."/>
        </authorList>
    </citation>
    <scope>NUCLEOTIDE SEQUENCE [LARGE SCALE GENOMIC DNA]</scope>
    <source>
        <strain evidence="3">JCM 16925</strain>
    </source>
</reference>
<gene>
    <name evidence="2" type="ORF">GCM10022233_57700</name>
</gene>
<name>A0ABP7VRT7_9ACTN</name>
<proteinExistence type="predicted"/>